<feature type="region of interest" description="Disordered" evidence="1">
    <location>
        <begin position="1"/>
        <end position="26"/>
    </location>
</feature>
<protein>
    <submittedName>
        <fullName evidence="2">Uncharacterized protein</fullName>
    </submittedName>
</protein>
<accession>A0A0L0RYR9</accession>
<gene>
    <name evidence="2" type="ORF">AMAG_17770</name>
</gene>
<dbReference type="AlphaFoldDB" id="A0A0L0RYR9"/>
<feature type="compositionally biased region" description="Pro residues" evidence="1">
    <location>
        <begin position="52"/>
        <end position="67"/>
    </location>
</feature>
<sequence length="102" mass="10293">MISAGVGGHHQAAAGTSTAAAAQSTSAVEFSLTPGDFYFGTHTNPPSAYALKPPPPPPPVAAASAQPPPPKCGCCLEATDPVRNLKGLVPTDYVEILGPTRQ</sequence>
<proteinExistence type="predicted"/>
<dbReference type="EMBL" id="GG745329">
    <property type="protein sequence ID" value="KNE55305.1"/>
    <property type="molecule type" value="Genomic_DNA"/>
</dbReference>
<dbReference type="VEuPathDB" id="FungiDB:AMAG_17770"/>
<name>A0A0L0RYR9_ALLM3</name>
<organism evidence="2 3">
    <name type="scientific">Allomyces macrogynus (strain ATCC 38327)</name>
    <name type="common">Allomyces javanicus var. macrogynus</name>
    <dbReference type="NCBI Taxonomy" id="578462"/>
    <lineage>
        <taxon>Eukaryota</taxon>
        <taxon>Fungi</taxon>
        <taxon>Fungi incertae sedis</taxon>
        <taxon>Blastocladiomycota</taxon>
        <taxon>Blastocladiomycetes</taxon>
        <taxon>Blastocladiales</taxon>
        <taxon>Blastocladiaceae</taxon>
        <taxon>Allomyces</taxon>
    </lineage>
</organism>
<dbReference type="OrthoDB" id="548867at2759"/>
<evidence type="ECO:0000313" key="2">
    <source>
        <dbReference type="EMBL" id="KNE55305.1"/>
    </source>
</evidence>
<evidence type="ECO:0000256" key="1">
    <source>
        <dbReference type="SAM" id="MobiDB-lite"/>
    </source>
</evidence>
<reference evidence="2 3" key="1">
    <citation type="submission" date="2009-11" db="EMBL/GenBank/DDBJ databases">
        <title>Annotation of Allomyces macrogynus ATCC 38327.</title>
        <authorList>
            <consortium name="The Broad Institute Genome Sequencing Platform"/>
            <person name="Russ C."/>
            <person name="Cuomo C."/>
            <person name="Burger G."/>
            <person name="Gray M.W."/>
            <person name="Holland P.W.H."/>
            <person name="King N."/>
            <person name="Lang F.B.F."/>
            <person name="Roger A.J."/>
            <person name="Ruiz-Trillo I."/>
            <person name="Young S.K."/>
            <person name="Zeng Q."/>
            <person name="Gargeya S."/>
            <person name="Fitzgerald M."/>
            <person name="Haas B."/>
            <person name="Abouelleil A."/>
            <person name="Alvarado L."/>
            <person name="Arachchi H.M."/>
            <person name="Berlin A."/>
            <person name="Chapman S.B."/>
            <person name="Gearin G."/>
            <person name="Goldberg J."/>
            <person name="Griggs A."/>
            <person name="Gujja S."/>
            <person name="Hansen M."/>
            <person name="Heiman D."/>
            <person name="Howarth C."/>
            <person name="Larimer J."/>
            <person name="Lui A."/>
            <person name="MacDonald P.J.P."/>
            <person name="McCowen C."/>
            <person name="Montmayeur A."/>
            <person name="Murphy C."/>
            <person name="Neiman D."/>
            <person name="Pearson M."/>
            <person name="Priest M."/>
            <person name="Roberts A."/>
            <person name="Saif S."/>
            <person name="Shea T."/>
            <person name="Sisk P."/>
            <person name="Stolte C."/>
            <person name="Sykes S."/>
            <person name="Wortman J."/>
            <person name="Nusbaum C."/>
            <person name="Birren B."/>
        </authorList>
    </citation>
    <scope>NUCLEOTIDE SEQUENCE [LARGE SCALE GENOMIC DNA]</scope>
    <source>
        <strain evidence="2 3">ATCC 38327</strain>
    </source>
</reference>
<dbReference type="Proteomes" id="UP000054350">
    <property type="component" value="Unassembled WGS sequence"/>
</dbReference>
<reference evidence="3" key="2">
    <citation type="submission" date="2009-11" db="EMBL/GenBank/DDBJ databases">
        <title>The Genome Sequence of Allomyces macrogynus strain ATCC 38327.</title>
        <authorList>
            <consortium name="The Broad Institute Genome Sequencing Platform"/>
            <person name="Russ C."/>
            <person name="Cuomo C."/>
            <person name="Shea T."/>
            <person name="Young S.K."/>
            <person name="Zeng Q."/>
            <person name="Koehrsen M."/>
            <person name="Haas B."/>
            <person name="Borodovsky M."/>
            <person name="Guigo R."/>
            <person name="Alvarado L."/>
            <person name="Berlin A."/>
            <person name="Borenstein D."/>
            <person name="Chen Z."/>
            <person name="Engels R."/>
            <person name="Freedman E."/>
            <person name="Gellesch M."/>
            <person name="Goldberg J."/>
            <person name="Griggs A."/>
            <person name="Gujja S."/>
            <person name="Heiman D."/>
            <person name="Hepburn T."/>
            <person name="Howarth C."/>
            <person name="Jen D."/>
            <person name="Larson L."/>
            <person name="Lewis B."/>
            <person name="Mehta T."/>
            <person name="Park D."/>
            <person name="Pearson M."/>
            <person name="Roberts A."/>
            <person name="Saif S."/>
            <person name="Shenoy N."/>
            <person name="Sisk P."/>
            <person name="Stolte C."/>
            <person name="Sykes S."/>
            <person name="Walk T."/>
            <person name="White J."/>
            <person name="Yandava C."/>
            <person name="Burger G."/>
            <person name="Gray M.W."/>
            <person name="Holland P.W.H."/>
            <person name="King N."/>
            <person name="Lang F.B.F."/>
            <person name="Roger A.J."/>
            <person name="Ruiz-Trillo I."/>
            <person name="Lander E."/>
            <person name="Nusbaum C."/>
        </authorList>
    </citation>
    <scope>NUCLEOTIDE SEQUENCE [LARGE SCALE GENOMIC DNA]</scope>
    <source>
        <strain evidence="3">ATCC 38327</strain>
    </source>
</reference>
<keyword evidence="3" id="KW-1185">Reference proteome</keyword>
<feature type="compositionally biased region" description="Low complexity" evidence="1">
    <location>
        <begin position="9"/>
        <end position="26"/>
    </location>
</feature>
<evidence type="ECO:0000313" key="3">
    <source>
        <dbReference type="Proteomes" id="UP000054350"/>
    </source>
</evidence>
<feature type="region of interest" description="Disordered" evidence="1">
    <location>
        <begin position="43"/>
        <end position="67"/>
    </location>
</feature>